<dbReference type="GO" id="GO:0007165">
    <property type="term" value="P:signal transduction"/>
    <property type="evidence" value="ECO:0007669"/>
    <property type="project" value="Ensembl"/>
</dbReference>
<evidence type="ECO:0000256" key="7">
    <source>
        <dbReference type="ARBA" id="ARBA00023180"/>
    </source>
</evidence>
<protein>
    <submittedName>
        <fullName evidence="11">C-type lectin domain family 1 member B isoform X1</fullName>
    </submittedName>
</protein>
<keyword evidence="5 8" id="KW-0472">Membrane</keyword>
<evidence type="ECO:0000256" key="3">
    <source>
        <dbReference type="ARBA" id="ARBA00022734"/>
    </source>
</evidence>
<evidence type="ECO:0000256" key="1">
    <source>
        <dbReference type="ARBA" id="ARBA00004167"/>
    </source>
</evidence>
<dbReference type="Gene3D" id="3.10.100.10">
    <property type="entry name" value="Mannose-Binding Protein A, subunit A"/>
    <property type="match status" value="1"/>
</dbReference>
<dbReference type="InterPro" id="IPR016186">
    <property type="entry name" value="C-type_lectin-like/link_sf"/>
</dbReference>
<dbReference type="GO" id="GO:0005886">
    <property type="term" value="C:plasma membrane"/>
    <property type="evidence" value="ECO:0007669"/>
    <property type="project" value="Ensembl"/>
</dbReference>
<evidence type="ECO:0000313" key="10">
    <source>
        <dbReference type="Proteomes" id="UP000886700"/>
    </source>
</evidence>
<dbReference type="GO" id="GO:0009986">
    <property type="term" value="C:cell surface"/>
    <property type="evidence" value="ECO:0007669"/>
    <property type="project" value="Ensembl"/>
</dbReference>
<dbReference type="GO" id="GO:0004888">
    <property type="term" value="F:transmembrane signaling receptor activity"/>
    <property type="evidence" value="ECO:0007669"/>
    <property type="project" value="Ensembl"/>
</dbReference>
<evidence type="ECO:0000256" key="2">
    <source>
        <dbReference type="ARBA" id="ARBA00022692"/>
    </source>
</evidence>
<dbReference type="InterPro" id="IPR016187">
    <property type="entry name" value="CTDL_fold"/>
</dbReference>
<dbReference type="OrthoDB" id="6133475at2759"/>
<evidence type="ECO:0000256" key="5">
    <source>
        <dbReference type="ARBA" id="ARBA00023136"/>
    </source>
</evidence>
<dbReference type="GeneID" id="101825191"/>
<dbReference type="PROSITE" id="PS50041">
    <property type="entry name" value="C_TYPE_LECTIN_2"/>
    <property type="match status" value="1"/>
</dbReference>
<evidence type="ECO:0000256" key="4">
    <source>
        <dbReference type="ARBA" id="ARBA00022989"/>
    </source>
</evidence>
<keyword evidence="3" id="KW-0430">Lectin</keyword>
<evidence type="ECO:0000259" key="9">
    <source>
        <dbReference type="PROSITE" id="PS50041"/>
    </source>
</evidence>
<keyword evidence="6" id="KW-1015">Disulfide bond</keyword>
<evidence type="ECO:0000313" key="11">
    <source>
        <dbReference type="RefSeq" id="XP_005087191.1"/>
    </source>
</evidence>
<feature type="domain" description="C-type lectin" evidence="9">
    <location>
        <begin position="109"/>
        <end position="217"/>
    </location>
</feature>
<dbReference type="PANTHER" id="PTHR46490">
    <property type="entry name" value="C-TYPE LECTIN DOMAIN FAMILY 12 MEMBER A-RELATED"/>
    <property type="match status" value="1"/>
</dbReference>
<dbReference type="AlphaFoldDB" id="A0A1U7R464"/>
<dbReference type="InterPro" id="IPR052309">
    <property type="entry name" value="C-type_Lectin_Domain_Fam1"/>
</dbReference>
<dbReference type="InterPro" id="IPR001304">
    <property type="entry name" value="C-type_lectin-like"/>
</dbReference>
<dbReference type="KEGG" id="maua:101825191"/>
<organism evidence="10 11">
    <name type="scientific">Mesocricetus auratus</name>
    <name type="common">Golden hamster</name>
    <dbReference type="NCBI Taxonomy" id="10036"/>
    <lineage>
        <taxon>Eukaryota</taxon>
        <taxon>Metazoa</taxon>
        <taxon>Chordata</taxon>
        <taxon>Craniata</taxon>
        <taxon>Vertebrata</taxon>
        <taxon>Euteleostomi</taxon>
        <taxon>Mammalia</taxon>
        <taxon>Eutheria</taxon>
        <taxon>Euarchontoglires</taxon>
        <taxon>Glires</taxon>
        <taxon>Rodentia</taxon>
        <taxon>Myomorpha</taxon>
        <taxon>Muroidea</taxon>
        <taxon>Cricetidae</taxon>
        <taxon>Cricetinae</taxon>
        <taxon>Mesocricetus</taxon>
    </lineage>
</organism>
<sequence>MQDEDGYITLNIKPRKPTLSSADSASSWWRVIALILLMSSMGLVVGLVALGIMSVTQQRYLLTEKESLSATLQQLAKKFCQELIWQIELKTKNTYEHKCSPCASRWRYYGDSCYGFFRQNRTWEESKQYCAEQNATLVKAANQRTVEYLTNRTTSVRWIGLSRQNSNKDWMWEDGSILPKNMIDLSGNPGENMNCAYLYNGKIYPASCEDRHYLMCERKAGLTRMDQLL</sequence>
<comment type="subcellular location">
    <subcellularLocation>
        <location evidence="1">Membrane</location>
        <topology evidence="1">Single-pass membrane protein</topology>
    </subcellularLocation>
</comment>
<dbReference type="CTD" id="51266"/>
<dbReference type="GO" id="GO:0030246">
    <property type="term" value="F:carbohydrate binding"/>
    <property type="evidence" value="ECO:0007669"/>
    <property type="project" value="UniProtKB-KW"/>
</dbReference>
<feature type="transmembrane region" description="Helical" evidence="8">
    <location>
        <begin position="28"/>
        <end position="52"/>
    </location>
</feature>
<accession>A0A1U7R464</accession>
<keyword evidence="2 8" id="KW-0812">Transmembrane</keyword>
<evidence type="ECO:0000256" key="8">
    <source>
        <dbReference type="SAM" id="Phobius"/>
    </source>
</evidence>
<reference evidence="11" key="1">
    <citation type="submission" date="2025-08" db="UniProtKB">
        <authorList>
            <consortium name="RefSeq"/>
        </authorList>
    </citation>
    <scope>IDENTIFICATION</scope>
    <source>
        <tissue evidence="11">Liver</tissue>
    </source>
</reference>
<gene>
    <name evidence="11" type="primary">Clec1b</name>
</gene>
<keyword evidence="4 8" id="KW-1133">Transmembrane helix</keyword>
<dbReference type="PANTHER" id="PTHR46490:SF2">
    <property type="entry name" value="C-TYPE LECTIN DOMAIN FAMILY 1 MEMBER B"/>
    <property type="match status" value="1"/>
</dbReference>
<dbReference type="InterPro" id="IPR033992">
    <property type="entry name" value="NKR-like_CTLD"/>
</dbReference>
<dbReference type="Proteomes" id="UP000886700">
    <property type="component" value="Unplaced"/>
</dbReference>
<dbReference type="STRING" id="10036.ENSMAUP00000018894"/>
<keyword evidence="10" id="KW-1185">Reference proteome</keyword>
<dbReference type="RefSeq" id="XP_005087191.1">
    <property type="nucleotide sequence ID" value="XM_005087134.4"/>
</dbReference>
<dbReference type="SMART" id="SM00034">
    <property type="entry name" value="CLECT"/>
    <property type="match status" value="1"/>
</dbReference>
<dbReference type="Pfam" id="PF00059">
    <property type="entry name" value="Lectin_C"/>
    <property type="match status" value="1"/>
</dbReference>
<name>A0A1U7R464_MESAU</name>
<proteinExistence type="predicted"/>
<keyword evidence="7" id="KW-0325">Glycoprotein</keyword>
<evidence type="ECO:0000256" key="6">
    <source>
        <dbReference type="ARBA" id="ARBA00023157"/>
    </source>
</evidence>
<dbReference type="eggNOG" id="KOG4297">
    <property type="taxonomic scope" value="Eukaryota"/>
</dbReference>
<dbReference type="CDD" id="cd03593">
    <property type="entry name" value="CLECT_NK_receptors_like"/>
    <property type="match status" value="1"/>
</dbReference>
<dbReference type="GO" id="GO:0030220">
    <property type="term" value="P:platelet formation"/>
    <property type="evidence" value="ECO:0007669"/>
    <property type="project" value="Ensembl"/>
</dbReference>
<dbReference type="SUPFAM" id="SSF56436">
    <property type="entry name" value="C-type lectin-like"/>
    <property type="match status" value="1"/>
</dbReference>